<reference evidence="1 2" key="1">
    <citation type="submission" date="2017-03" db="EMBL/GenBank/DDBJ databases">
        <authorList>
            <person name="Afonso C.L."/>
            <person name="Miller P.J."/>
            <person name="Scott M.A."/>
            <person name="Spackman E."/>
            <person name="Goraichik I."/>
            <person name="Dimitrov K.M."/>
            <person name="Suarez D.L."/>
            <person name="Swayne D.E."/>
        </authorList>
    </citation>
    <scope>NUCLEOTIDE SEQUENCE [LARGE SCALE GENOMIC DNA]</scope>
    <source>
        <strain evidence="1 2">CECT 7745</strain>
    </source>
</reference>
<dbReference type="RefSeq" id="WP_085802066.1">
    <property type="nucleotide sequence ID" value="NZ_FWXB01000021.1"/>
</dbReference>
<dbReference type="EMBL" id="FWXB01000021">
    <property type="protein sequence ID" value="SMC14153.1"/>
    <property type="molecule type" value="Genomic_DNA"/>
</dbReference>
<name>A0A1X7BWZ2_9RHOB</name>
<accession>A0A1X7BWZ2</accession>
<evidence type="ECO:0000313" key="2">
    <source>
        <dbReference type="Proteomes" id="UP000193224"/>
    </source>
</evidence>
<protein>
    <submittedName>
        <fullName evidence="1">Uncharacterized protein</fullName>
    </submittedName>
</protein>
<dbReference type="AlphaFoldDB" id="A0A1X7BWZ2"/>
<dbReference type="Proteomes" id="UP000193224">
    <property type="component" value="Unassembled WGS sequence"/>
</dbReference>
<gene>
    <name evidence="1" type="ORF">ROA7745_04018</name>
</gene>
<keyword evidence="2" id="KW-1185">Reference proteome</keyword>
<sequence length="198" mass="21950">MSKTPTPNAPTSRIDDFIDGLRDLPKAIVKGAHKAAQQRGDDDAVKMVEVYGPLLIDTMARTADLLAEGKRRADKVMIEDAERMFTTMASDTLMRQAGEMAASQGSFGRALGTAQIVQLVKKLINWLIQTFDFGFGWIMKLIDFIDEVLNAMLGGGNSRANHELSIREQDYLNELTALTNLEAATFQRNSFDDGDEEF</sequence>
<organism evidence="1 2">
    <name type="scientific">Roseovarius aestuarii</name>
    <dbReference type="NCBI Taxonomy" id="475083"/>
    <lineage>
        <taxon>Bacteria</taxon>
        <taxon>Pseudomonadati</taxon>
        <taxon>Pseudomonadota</taxon>
        <taxon>Alphaproteobacteria</taxon>
        <taxon>Rhodobacterales</taxon>
        <taxon>Roseobacteraceae</taxon>
        <taxon>Roseovarius</taxon>
    </lineage>
</organism>
<dbReference type="OrthoDB" id="4763957at2"/>
<evidence type="ECO:0000313" key="1">
    <source>
        <dbReference type="EMBL" id="SMC14153.1"/>
    </source>
</evidence>
<proteinExistence type="predicted"/>